<evidence type="ECO:0000256" key="4">
    <source>
        <dbReference type="ARBA" id="ARBA00022741"/>
    </source>
</evidence>
<dbReference type="RefSeq" id="WP_089939598.1">
    <property type="nucleotide sequence ID" value="NZ_CAKOEX010000007.1"/>
</dbReference>
<keyword evidence="4 8" id="KW-0547">Nucleotide-binding</keyword>
<dbReference type="FunFam" id="3.40.50.300:FF:000224">
    <property type="entry name" value="Energy-coupling factor transporter ATP-binding protein EcfA"/>
    <property type="match status" value="1"/>
</dbReference>
<evidence type="ECO:0000256" key="6">
    <source>
        <dbReference type="ARBA" id="ARBA00022967"/>
    </source>
</evidence>
<dbReference type="PANTHER" id="PTHR43553:SF27">
    <property type="entry name" value="ENERGY-COUPLING FACTOR TRANSPORTER ATP-BINDING PROTEIN ECFA2"/>
    <property type="match status" value="1"/>
</dbReference>
<dbReference type="InterPro" id="IPR027417">
    <property type="entry name" value="P-loop_NTPase"/>
</dbReference>
<keyword evidence="6" id="KW-1278">Translocase</keyword>
<evidence type="ECO:0000256" key="8">
    <source>
        <dbReference type="RuleBase" id="RU365104"/>
    </source>
</evidence>
<evidence type="ECO:0000256" key="7">
    <source>
        <dbReference type="ARBA" id="ARBA00023136"/>
    </source>
</evidence>
<dbReference type="PROSITE" id="PS00211">
    <property type="entry name" value="ABC_TRANSPORTER_1"/>
    <property type="match status" value="1"/>
</dbReference>
<protein>
    <recommendedName>
        <fullName evidence="8">Energy-coupling factor transporter ATP-binding protein EcfA2</fullName>
        <ecNumber evidence="8">7.-.-.-</ecNumber>
    </recommendedName>
</protein>
<dbReference type="GO" id="GO:0042626">
    <property type="term" value="F:ATPase-coupled transmembrane transporter activity"/>
    <property type="evidence" value="ECO:0007669"/>
    <property type="project" value="TreeGrafter"/>
</dbReference>
<evidence type="ECO:0000313" key="11">
    <source>
        <dbReference type="Proteomes" id="UP000245433"/>
    </source>
</evidence>
<dbReference type="InterPro" id="IPR050095">
    <property type="entry name" value="ECF_ABC_transporter_ATP-bd"/>
</dbReference>
<reference evidence="10 11" key="1">
    <citation type="submission" date="2018-04" db="EMBL/GenBank/DDBJ databases">
        <title>Genomic Encyclopedia of Type Strains, Phase IV (KMG-IV): sequencing the most valuable type-strain genomes for metagenomic binning, comparative biology and taxonomic classification.</title>
        <authorList>
            <person name="Goeker M."/>
        </authorList>
    </citation>
    <scope>NUCLEOTIDE SEQUENCE [LARGE SCALE GENOMIC DNA]</scope>
    <source>
        <strain evidence="10 11">DSM 28795</strain>
    </source>
</reference>
<comment type="caution">
    <text evidence="10">The sequence shown here is derived from an EMBL/GenBank/DDBJ whole genome shotgun (WGS) entry which is preliminary data.</text>
</comment>
<dbReference type="SUPFAM" id="SSF52540">
    <property type="entry name" value="P-loop containing nucleoside triphosphate hydrolases"/>
    <property type="match status" value="1"/>
</dbReference>
<dbReference type="Pfam" id="PF00005">
    <property type="entry name" value="ABC_tran"/>
    <property type="match status" value="1"/>
</dbReference>
<evidence type="ECO:0000313" key="10">
    <source>
        <dbReference type="EMBL" id="PVY83443.1"/>
    </source>
</evidence>
<dbReference type="Proteomes" id="UP000245433">
    <property type="component" value="Unassembled WGS sequence"/>
</dbReference>
<evidence type="ECO:0000256" key="1">
    <source>
        <dbReference type="ARBA" id="ARBA00004202"/>
    </source>
</evidence>
<dbReference type="NCBIfam" id="TIGR04521">
    <property type="entry name" value="ECF_ATPase_2"/>
    <property type="match status" value="1"/>
</dbReference>
<dbReference type="EC" id="7.-.-.-" evidence="8"/>
<comment type="similarity">
    <text evidence="8">Belongs to the ABC transporter superfamily. Energy-coupling factor EcfA family.</text>
</comment>
<dbReference type="GO" id="GO:0043190">
    <property type="term" value="C:ATP-binding cassette (ABC) transporter complex"/>
    <property type="evidence" value="ECO:0007669"/>
    <property type="project" value="TreeGrafter"/>
</dbReference>
<dbReference type="InterPro" id="IPR015856">
    <property type="entry name" value="ABC_transpr_CbiO/EcfA_su"/>
</dbReference>
<gene>
    <name evidence="10" type="ORF">C7384_10746</name>
</gene>
<keyword evidence="11" id="KW-1185">Reference proteome</keyword>
<proteinExistence type="inferred from homology"/>
<dbReference type="PROSITE" id="PS50893">
    <property type="entry name" value="ABC_TRANSPORTER_2"/>
    <property type="match status" value="1"/>
</dbReference>
<organism evidence="10 11">
    <name type="scientific">Convivina intestini</name>
    <dbReference type="NCBI Taxonomy" id="1505726"/>
    <lineage>
        <taxon>Bacteria</taxon>
        <taxon>Bacillati</taxon>
        <taxon>Bacillota</taxon>
        <taxon>Bacilli</taxon>
        <taxon>Lactobacillales</taxon>
        <taxon>Lactobacillaceae</taxon>
        <taxon>Convivina</taxon>
    </lineage>
</organism>
<dbReference type="EMBL" id="QEKT01000007">
    <property type="protein sequence ID" value="PVY83443.1"/>
    <property type="molecule type" value="Genomic_DNA"/>
</dbReference>
<keyword evidence="5 8" id="KW-0067">ATP-binding</keyword>
<dbReference type="InterPro" id="IPR017871">
    <property type="entry name" value="ABC_transporter-like_CS"/>
</dbReference>
<keyword evidence="2 8" id="KW-0813">Transport</keyword>
<sequence length="285" mass="30945">MAITFEQVNFSYGQGSLAQPILKDISTTIPSGKITAIIGQTGSGKSTLVQHINGLLKPTNGKVIVNDFELSSQTKEKQLTALRAQVGMVFQFPESQLFANTVLEDVMYGPLNFGKDRLAAKEAAQAALTMVGLPSQHWDKSPFALSGGQMRRVAIAGTLALNPPIIVLDEPAAGLDPLGQAELVELMLGLKKQGKTVVLISHQMDQVMAVADWTLVMHQGQVVAAESPKTLFNRPLSWFKEVHLDLPTAGQFAQQLVAQGWQFKERPLTLEQLAQAINQEVAIHE</sequence>
<name>A0A2U1D6Y6_9LACO</name>
<evidence type="ECO:0000256" key="2">
    <source>
        <dbReference type="ARBA" id="ARBA00022448"/>
    </source>
</evidence>
<dbReference type="SMART" id="SM00382">
    <property type="entry name" value="AAA"/>
    <property type="match status" value="1"/>
</dbReference>
<dbReference type="PANTHER" id="PTHR43553">
    <property type="entry name" value="HEAVY METAL TRANSPORTER"/>
    <property type="match status" value="1"/>
</dbReference>
<dbReference type="CDD" id="cd03225">
    <property type="entry name" value="ABC_cobalt_CbiO_domain1"/>
    <property type="match status" value="1"/>
</dbReference>
<keyword evidence="3 8" id="KW-1003">Cell membrane</keyword>
<dbReference type="InterPro" id="IPR003439">
    <property type="entry name" value="ABC_transporter-like_ATP-bd"/>
</dbReference>
<accession>A0A2U1D6Y6</accession>
<comment type="function">
    <text evidence="8">ATP-binding (A) component of a common energy-coupling factor (ECF) ABC-transporter complex.</text>
</comment>
<dbReference type="Gene3D" id="3.40.50.300">
    <property type="entry name" value="P-loop containing nucleotide triphosphate hydrolases"/>
    <property type="match status" value="1"/>
</dbReference>
<dbReference type="GO" id="GO:0016887">
    <property type="term" value="F:ATP hydrolysis activity"/>
    <property type="evidence" value="ECO:0007669"/>
    <property type="project" value="InterPro"/>
</dbReference>
<comment type="subcellular location">
    <subcellularLocation>
        <location evidence="1 8">Cell membrane</location>
        <topology evidence="1 8">Peripheral membrane protein</topology>
    </subcellularLocation>
</comment>
<dbReference type="GO" id="GO:0005524">
    <property type="term" value="F:ATP binding"/>
    <property type="evidence" value="ECO:0007669"/>
    <property type="project" value="UniProtKB-UniRule"/>
</dbReference>
<dbReference type="InterPro" id="IPR030946">
    <property type="entry name" value="EcfA2"/>
</dbReference>
<evidence type="ECO:0000259" key="9">
    <source>
        <dbReference type="PROSITE" id="PS50893"/>
    </source>
</evidence>
<comment type="subunit">
    <text evidence="8">Forms a stable energy-coupling factor (ECF) transporter complex composed of 2 membrane-embedded substrate-binding proteins (S component), 2 ATP-binding proteins (A component) and 2 transmembrane proteins (T component).</text>
</comment>
<keyword evidence="7 8" id="KW-0472">Membrane</keyword>
<dbReference type="OrthoDB" id="9784332at2"/>
<feature type="domain" description="ABC transporter" evidence="9">
    <location>
        <begin position="3"/>
        <end position="244"/>
    </location>
</feature>
<evidence type="ECO:0000256" key="5">
    <source>
        <dbReference type="ARBA" id="ARBA00022840"/>
    </source>
</evidence>
<evidence type="ECO:0000256" key="3">
    <source>
        <dbReference type="ARBA" id="ARBA00022475"/>
    </source>
</evidence>
<dbReference type="AlphaFoldDB" id="A0A2U1D6Y6"/>
<dbReference type="InterPro" id="IPR003593">
    <property type="entry name" value="AAA+_ATPase"/>
</dbReference>